<dbReference type="GO" id="GO:0019005">
    <property type="term" value="C:SCF ubiquitin ligase complex"/>
    <property type="evidence" value="ECO:0007669"/>
    <property type="project" value="TreeGrafter"/>
</dbReference>
<evidence type="ECO:0000313" key="10">
    <source>
        <dbReference type="EMBL" id="KAK3586041.1"/>
    </source>
</evidence>
<dbReference type="EMBL" id="JAEAOA010001951">
    <property type="protein sequence ID" value="KAK3586041.1"/>
    <property type="molecule type" value="Genomic_DNA"/>
</dbReference>
<dbReference type="GO" id="GO:0005634">
    <property type="term" value="C:nucleus"/>
    <property type="evidence" value="ECO:0007669"/>
    <property type="project" value="UniProtKB-SubCell"/>
</dbReference>
<evidence type="ECO:0000259" key="9">
    <source>
        <dbReference type="PROSITE" id="PS50225"/>
    </source>
</evidence>
<dbReference type="SUPFAM" id="SSF49899">
    <property type="entry name" value="Concanavalin A-like lectins/glucanases"/>
    <property type="match status" value="1"/>
</dbReference>
<dbReference type="InterPro" id="IPR003877">
    <property type="entry name" value="SPRY_dom"/>
</dbReference>
<feature type="compositionally biased region" description="Polar residues" evidence="7">
    <location>
        <begin position="341"/>
        <end position="358"/>
    </location>
</feature>
<dbReference type="InterPro" id="IPR043136">
    <property type="entry name" value="B30.2/SPRY_sf"/>
</dbReference>
<evidence type="ECO:0000256" key="3">
    <source>
        <dbReference type="ARBA" id="ARBA00010910"/>
    </source>
</evidence>
<feature type="region of interest" description="Disordered" evidence="7">
    <location>
        <begin position="318"/>
        <end position="358"/>
    </location>
</feature>
<feature type="compositionally biased region" description="Basic and acidic residues" evidence="7">
    <location>
        <begin position="1"/>
        <end position="24"/>
    </location>
</feature>
<evidence type="ECO:0000256" key="1">
    <source>
        <dbReference type="ARBA" id="ARBA00004123"/>
    </source>
</evidence>
<dbReference type="CDD" id="cd12876">
    <property type="entry name" value="SPRY_SOCS3"/>
    <property type="match status" value="1"/>
</dbReference>
<protein>
    <recommendedName>
        <fullName evidence="4">SPRY domain-containing SOCS box protein 3</fullName>
    </recommendedName>
</protein>
<keyword evidence="6" id="KW-0539">Nucleus</keyword>
<dbReference type="AlphaFoldDB" id="A0AAE0S623"/>
<dbReference type="InterPro" id="IPR035754">
    <property type="entry name" value="SPRY_SPSB3"/>
</dbReference>
<feature type="domain" description="SOCS box" evidence="9">
    <location>
        <begin position="250"/>
        <end position="292"/>
    </location>
</feature>
<dbReference type="PROSITE" id="PS50225">
    <property type="entry name" value="SOCS"/>
    <property type="match status" value="1"/>
</dbReference>
<evidence type="ECO:0000313" key="11">
    <source>
        <dbReference type="Proteomes" id="UP001195483"/>
    </source>
</evidence>
<dbReference type="InterPro" id="IPR013320">
    <property type="entry name" value="ConA-like_dom_sf"/>
</dbReference>
<dbReference type="SMART" id="SM00449">
    <property type="entry name" value="SPRY"/>
    <property type="match status" value="1"/>
</dbReference>
<dbReference type="FunFam" id="2.60.120.920:FF:000018">
    <property type="entry name" value="SPRY domain-containing SOCS box protein 3 isoform X2"/>
    <property type="match status" value="1"/>
</dbReference>
<comment type="pathway">
    <text evidence="2">Protein modification; protein ubiquitination.</text>
</comment>
<evidence type="ECO:0000259" key="8">
    <source>
        <dbReference type="PROSITE" id="PS50188"/>
    </source>
</evidence>
<dbReference type="GO" id="GO:0043161">
    <property type="term" value="P:proteasome-mediated ubiquitin-dependent protein catabolic process"/>
    <property type="evidence" value="ECO:0007669"/>
    <property type="project" value="TreeGrafter"/>
</dbReference>
<organism evidence="10 11">
    <name type="scientific">Potamilus streckersoni</name>
    <dbReference type="NCBI Taxonomy" id="2493646"/>
    <lineage>
        <taxon>Eukaryota</taxon>
        <taxon>Metazoa</taxon>
        <taxon>Spiralia</taxon>
        <taxon>Lophotrochozoa</taxon>
        <taxon>Mollusca</taxon>
        <taxon>Bivalvia</taxon>
        <taxon>Autobranchia</taxon>
        <taxon>Heteroconchia</taxon>
        <taxon>Palaeoheterodonta</taxon>
        <taxon>Unionida</taxon>
        <taxon>Unionoidea</taxon>
        <taxon>Unionidae</taxon>
        <taxon>Ambleminae</taxon>
        <taxon>Lampsilini</taxon>
        <taxon>Potamilus</taxon>
    </lineage>
</organism>
<dbReference type="Pfam" id="PF00622">
    <property type="entry name" value="SPRY"/>
    <property type="match status" value="1"/>
</dbReference>
<keyword evidence="11" id="KW-1185">Reference proteome</keyword>
<evidence type="ECO:0000256" key="4">
    <source>
        <dbReference type="ARBA" id="ARBA00014684"/>
    </source>
</evidence>
<sequence length="358" mass="40564">MSSKKLDDSTSDLHKISRGRIGERDGEDEEELSEVDSEEEFDRDRDMISPLTVGSARPVKGEAFCDCYKTGRERDCLCGEDDNYFDWIWDDSSKSSASHLKMDKREVLFHVDYSCGTAAVRGTLPMQQDQYYWEIKMTTPVYGTDMMVGVGTTDIDLNKYRHKFCSMLGRDGDSWGLSYTGMKHHKNNKQSYATKFGQGTIIGVYLDMWNGTLTFYKNRKPLGVAFRGLQGKTLYPMVSSTAARSGMKVIRSRSFKTSLQFMCCQVLRKVIPKHLDVLAAVQLPPGLREFLENNISWLLGPCPLDYGSVPIRSLKRRYDSDSEEAGPSNSKRFQYSEHAQDTGTSSENMLVLHPNQST</sequence>
<evidence type="ECO:0000256" key="5">
    <source>
        <dbReference type="ARBA" id="ARBA00022786"/>
    </source>
</evidence>
<reference evidence="10" key="2">
    <citation type="journal article" date="2021" name="Genome Biol. Evol.">
        <title>Developing a high-quality reference genome for a parasitic bivalve with doubly uniparental inheritance (Bivalvia: Unionida).</title>
        <authorList>
            <person name="Smith C.H."/>
        </authorList>
    </citation>
    <scope>NUCLEOTIDE SEQUENCE</scope>
    <source>
        <strain evidence="10">CHS0354</strain>
        <tissue evidence="10">Mantle</tissue>
    </source>
</reference>
<comment type="caution">
    <text evidence="10">The sequence shown here is derived from an EMBL/GenBank/DDBJ whole genome shotgun (WGS) entry which is preliminary data.</text>
</comment>
<comment type="subcellular location">
    <subcellularLocation>
        <location evidence="1">Nucleus</location>
    </subcellularLocation>
</comment>
<evidence type="ECO:0000256" key="2">
    <source>
        <dbReference type="ARBA" id="ARBA00004906"/>
    </source>
</evidence>
<dbReference type="Proteomes" id="UP001195483">
    <property type="component" value="Unassembled WGS sequence"/>
</dbReference>
<dbReference type="PANTHER" id="PTHR12245:SF5">
    <property type="entry name" value="SPRY DOMAIN-CONTAINING SOCS BOX PROTEIN 3"/>
    <property type="match status" value="1"/>
</dbReference>
<name>A0AAE0S623_9BIVA</name>
<feature type="compositionally biased region" description="Acidic residues" evidence="7">
    <location>
        <begin position="25"/>
        <end position="41"/>
    </location>
</feature>
<dbReference type="InterPro" id="IPR050672">
    <property type="entry name" value="FBXO45-Fsn/SPSB_families"/>
</dbReference>
<proteinExistence type="inferred from homology"/>
<comment type="similarity">
    <text evidence="3">Belongs to the SPSB family.</text>
</comment>
<dbReference type="InterPro" id="IPR001870">
    <property type="entry name" value="B30.2/SPRY"/>
</dbReference>
<feature type="region of interest" description="Disordered" evidence="7">
    <location>
        <begin position="1"/>
        <end position="49"/>
    </location>
</feature>
<gene>
    <name evidence="10" type="ORF">CHS0354_033168</name>
</gene>
<reference evidence="10" key="3">
    <citation type="submission" date="2023-05" db="EMBL/GenBank/DDBJ databases">
        <authorList>
            <person name="Smith C.H."/>
        </authorList>
    </citation>
    <scope>NUCLEOTIDE SEQUENCE</scope>
    <source>
        <strain evidence="10">CHS0354</strain>
        <tissue evidence="10">Mantle</tissue>
    </source>
</reference>
<reference evidence="10" key="1">
    <citation type="journal article" date="2021" name="Genome Biol. Evol.">
        <title>A High-Quality Reference Genome for a Parasitic Bivalve with Doubly Uniparental Inheritance (Bivalvia: Unionida).</title>
        <authorList>
            <person name="Smith C.H."/>
        </authorList>
    </citation>
    <scope>NUCLEOTIDE SEQUENCE</scope>
    <source>
        <strain evidence="10">CHS0354</strain>
    </source>
</reference>
<accession>A0AAE0S623</accession>
<dbReference type="PANTHER" id="PTHR12245">
    <property type="entry name" value="SPRY DOMAIN CONTAINING SOCS BOX PROTEIN"/>
    <property type="match status" value="1"/>
</dbReference>
<keyword evidence="5" id="KW-0833">Ubl conjugation pathway</keyword>
<dbReference type="Gene3D" id="2.60.120.920">
    <property type="match status" value="1"/>
</dbReference>
<dbReference type="InterPro" id="IPR001496">
    <property type="entry name" value="SOCS_box"/>
</dbReference>
<evidence type="ECO:0000256" key="6">
    <source>
        <dbReference type="ARBA" id="ARBA00023242"/>
    </source>
</evidence>
<evidence type="ECO:0000256" key="7">
    <source>
        <dbReference type="SAM" id="MobiDB-lite"/>
    </source>
</evidence>
<dbReference type="PROSITE" id="PS50188">
    <property type="entry name" value="B302_SPRY"/>
    <property type="match status" value="1"/>
</dbReference>
<feature type="domain" description="B30.2/SPRY" evidence="8">
    <location>
        <begin position="67"/>
        <end position="256"/>
    </location>
</feature>